<dbReference type="Gene3D" id="3.40.1280.10">
    <property type="match status" value="1"/>
</dbReference>
<dbReference type="Proteomes" id="UP000198615">
    <property type="component" value="Unassembled WGS sequence"/>
</dbReference>
<dbReference type="SMART" id="SM00967">
    <property type="entry name" value="SpoU_sub_bind"/>
    <property type="match status" value="1"/>
</dbReference>
<name>A0A8G2BN88_9PROT</name>
<dbReference type="GO" id="GO:0003723">
    <property type="term" value="F:RNA binding"/>
    <property type="evidence" value="ECO:0007669"/>
    <property type="project" value="InterPro"/>
</dbReference>
<dbReference type="GO" id="GO:0006396">
    <property type="term" value="P:RNA processing"/>
    <property type="evidence" value="ECO:0007669"/>
    <property type="project" value="InterPro"/>
</dbReference>
<feature type="region of interest" description="Disordered" evidence="3">
    <location>
        <begin position="1"/>
        <end position="40"/>
    </location>
</feature>
<dbReference type="InterPro" id="IPR029026">
    <property type="entry name" value="tRNA_m1G_MTases_N"/>
</dbReference>
<dbReference type="InterPro" id="IPR001537">
    <property type="entry name" value="SpoU_MeTrfase"/>
</dbReference>
<dbReference type="InterPro" id="IPR013123">
    <property type="entry name" value="SpoU_subst-bd"/>
</dbReference>
<dbReference type="AlphaFoldDB" id="A0A8G2BN88"/>
<keyword evidence="2 5" id="KW-0808">Transferase</keyword>
<evidence type="ECO:0000256" key="3">
    <source>
        <dbReference type="SAM" id="MobiDB-lite"/>
    </source>
</evidence>
<dbReference type="PANTHER" id="PTHR46429:SF1">
    <property type="entry name" value="23S RRNA (GUANOSINE-2'-O-)-METHYLTRANSFERASE RLMB"/>
    <property type="match status" value="1"/>
</dbReference>
<evidence type="ECO:0000256" key="1">
    <source>
        <dbReference type="ARBA" id="ARBA00022603"/>
    </source>
</evidence>
<dbReference type="EMBL" id="FNBW01000020">
    <property type="protein sequence ID" value="SDG51725.1"/>
    <property type="molecule type" value="Genomic_DNA"/>
</dbReference>
<evidence type="ECO:0000313" key="6">
    <source>
        <dbReference type="Proteomes" id="UP000198615"/>
    </source>
</evidence>
<keyword evidence="1 5" id="KW-0489">Methyltransferase</keyword>
<sequence>MAKRKYGGRPNRAAKSPASGRDRSAGSPTPPGRDAERTSHDPTLLFGRHAVMAALGNPRRTVRALTGSAETAAELAEVVAALPETRRQALPVPRTATAEEIVALVGEGAVHQGLVARVDPLPDTALEEVLDAAGPQALLMVLDQVTDPHNLGAVLRSAAAFGADAVIVQDRHTPQVTAVVAKTASGALDVTPLVRVINLARALRSVQEAGFWCVGLAEEGPVALDTLDLSGRAALVMGAEGDGLRRLTRETCDQLVHLPTRAPIRSLNVSAAAAIALHHAAVAPGRKVG</sequence>
<dbReference type="SUPFAM" id="SSF75217">
    <property type="entry name" value="alpha/beta knot"/>
    <property type="match status" value="1"/>
</dbReference>
<dbReference type="InterPro" id="IPR004441">
    <property type="entry name" value="rRNA_MeTrfase_TrmH"/>
</dbReference>
<reference evidence="5 6" key="1">
    <citation type="submission" date="2016-10" db="EMBL/GenBank/DDBJ databases">
        <authorList>
            <person name="Varghese N."/>
            <person name="Submissions S."/>
        </authorList>
    </citation>
    <scope>NUCLEOTIDE SEQUENCE [LARGE SCALE GENOMIC DNA]</scope>
    <source>
        <strain evidence="5 6">DSM 18839</strain>
    </source>
</reference>
<dbReference type="CDD" id="cd18103">
    <property type="entry name" value="SpoU-like_RlmB"/>
    <property type="match status" value="1"/>
</dbReference>
<evidence type="ECO:0000313" key="5">
    <source>
        <dbReference type="EMBL" id="SDG51725.1"/>
    </source>
</evidence>
<dbReference type="PANTHER" id="PTHR46429">
    <property type="entry name" value="23S RRNA (GUANOSINE-2'-O-)-METHYLTRANSFERASE RLMB"/>
    <property type="match status" value="1"/>
</dbReference>
<comment type="caution">
    <text evidence="5">The sequence shown here is derived from an EMBL/GenBank/DDBJ whole genome shotgun (WGS) entry which is preliminary data.</text>
</comment>
<dbReference type="Pfam" id="PF00588">
    <property type="entry name" value="SpoU_methylase"/>
    <property type="match status" value="1"/>
</dbReference>
<keyword evidence="6" id="KW-1185">Reference proteome</keyword>
<accession>A0A8G2BN88</accession>
<evidence type="ECO:0000256" key="2">
    <source>
        <dbReference type="ARBA" id="ARBA00022679"/>
    </source>
</evidence>
<dbReference type="GO" id="GO:0032259">
    <property type="term" value="P:methylation"/>
    <property type="evidence" value="ECO:0007669"/>
    <property type="project" value="UniProtKB-KW"/>
</dbReference>
<dbReference type="RefSeq" id="WP_093154254.1">
    <property type="nucleotide sequence ID" value="NZ_FNBW01000020.1"/>
</dbReference>
<dbReference type="NCBIfam" id="TIGR00186">
    <property type="entry name" value="rRNA_methyl_3"/>
    <property type="match status" value="1"/>
</dbReference>
<proteinExistence type="predicted"/>
<dbReference type="InterPro" id="IPR029064">
    <property type="entry name" value="Ribosomal_eL30-like_sf"/>
</dbReference>
<evidence type="ECO:0000259" key="4">
    <source>
        <dbReference type="SMART" id="SM00967"/>
    </source>
</evidence>
<dbReference type="GO" id="GO:0008173">
    <property type="term" value="F:RNA methyltransferase activity"/>
    <property type="evidence" value="ECO:0007669"/>
    <property type="project" value="InterPro"/>
</dbReference>
<feature type="domain" description="RNA 2-O ribose methyltransferase substrate binding" evidence="4">
    <location>
        <begin position="44"/>
        <end position="124"/>
    </location>
</feature>
<dbReference type="InterPro" id="IPR029028">
    <property type="entry name" value="Alpha/beta_knot_MTases"/>
</dbReference>
<dbReference type="GO" id="GO:0005829">
    <property type="term" value="C:cytosol"/>
    <property type="evidence" value="ECO:0007669"/>
    <property type="project" value="TreeGrafter"/>
</dbReference>
<dbReference type="SUPFAM" id="SSF55315">
    <property type="entry name" value="L30e-like"/>
    <property type="match status" value="1"/>
</dbReference>
<dbReference type="Gene3D" id="3.30.1330.30">
    <property type="match status" value="1"/>
</dbReference>
<gene>
    <name evidence="5" type="ORF">SAMN05660686_04676</name>
</gene>
<protein>
    <submittedName>
        <fullName evidence="5">23S rRNA (Guanosine2251-2'-O)-methyltransferase</fullName>
    </submittedName>
</protein>
<dbReference type="OrthoDB" id="9785673at2"/>
<organism evidence="5 6">
    <name type="scientific">Thalassobaculum litoreum DSM 18839</name>
    <dbReference type="NCBI Taxonomy" id="1123362"/>
    <lineage>
        <taxon>Bacteria</taxon>
        <taxon>Pseudomonadati</taxon>
        <taxon>Pseudomonadota</taxon>
        <taxon>Alphaproteobacteria</taxon>
        <taxon>Rhodospirillales</taxon>
        <taxon>Thalassobaculaceae</taxon>
        <taxon>Thalassobaculum</taxon>
    </lineage>
</organism>
<dbReference type="Pfam" id="PF08032">
    <property type="entry name" value="SpoU_sub_bind"/>
    <property type="match status" value="1"/>
</dbReference>